<dbReference type="EMBL" id="JANEYF010003318">
    <property type="protein sequence ID" value="KAJ8937482.1"/>
    <property type="molecule type" value="Genomic_DNA"/>
</dbReference>
<keyword evidence="6" id="KW-0040">ANK repeat</keyword>
<evidence type="ECO:0000259" key="8">
    <source>
        <dbReference type="PROSITE" id="PS51061"/>
    </source>
</evidence>
<evidence type="ECO:0000256" key="6">
    <source>
        <dbReference type="PROSITE-ProRule" id="PRU00023"/>
    </source>
</evidence>
<dbReference type="CDD" id="cd18791">
    <property type="entry name" value="SF2_C_RHA"/>
    <property type="match status" value="1"/>
</dbReference>
<dbReference type="PROSITE" id="PS51192">
    <property type="entry name" value="HELICASE_ATP_BIND_1"/>
    <property type="match status" value="1"/>
</dbReference>
<reference evidence="11" key="1">
    <citation type="journal article" date="2023" name="Insect Mol. Biol.">
        <title>Genome sequencing provides insights into the evolution of gene families encoding plant cell wall-degrading enzymes in longhorned beetles.</title>
        <authorList>
            <person name="Shin N.R."/>
            <person name="Okamura Y."/>
            <person name="Kirsch R."/>
            <person name="Pauchet Y."/>
        </authorList>
    </citation>
    <scope>NUCLEOTIDE SEQUENCE</scope>
    <source>
        <strain evidence="11">RBIC_L_NR</strain>
    </source>
</reference>
<name>A0AAV8XFN6_9CUCU</name>
<dbReference type="InterPro" id="IPR036867">
    <property type="entry name" value="R3H_dom_sf"/>
</dbReference>
<dbReference type="Pfam" id="PF04408">
    <property type="entry name" value="WHD_HA2"/>
    <property type="match status" value="1"/>
</dbReference>
<evidence type="ECO:0000256" key="2">
    <source>
        <dbReference type="ARBA" id="ARBA00022801"/>
    </source>
</evidence>
<dbReference type="InterPro" id="IPR001374">
    <property type="entry name" value="R3H_dom"/>
</dbReference>
<dbReference type="Proteomes" id="UP001162156">
    <property type="component" value="Unassembled WGS sequence"/>
</dbReference>
<dbReference type="SUPFAM" id="SSF82708">
    <property type="entry name" value="R3H domain"/>
    <property type="match status" value="1"/>
</dbReference>
<dbReference type="SUPFAM" id="SSF52540">
    <property type="entry name" value="P-loop containing nucleoside triphosphate hydrolases"/>
    <property type="match status" value="1"/>
</dbReference>
<dbReference type="CDD" id="cd02325">
    <property type="entry name" value="R3H"/>
    <property type="match status" value="1"/>
</dbReference>
<sequence length="1292" mass="147924">MSLKQKRNEKQKMKKSRFNYVPRPVRKPKTTLDPKCQEATPEILRIEIDQIFKEFLDNPESNEFIFPSNLNNLQRKYIHAKAHAMNIISKSQGKEPNRKLHIKKKNQQLSNQSFVLTPCQSSLSYLHEFLNTSKGVQPYIPPQRRIRRREKVIGKLVNGVPTLPAEIYLTKEVVTIRKNLPIYEFKDLVTETIRNNQVIIISSETGSGKTTQVPQYIIDDMKRLKKPCKIICTQPRRISTVAAAERVAYERGDTLGASVGYHIRLEQKYGLSTNLIYCTTGVFLRNLMVGNEALHNITHIIIDEVHERDKLSDFLLICLKQALRQFPELKIILMSATLNANKFLDYFGTGEILSIPGRLYPIDVIFLEEILFLTKYMSPKMRDAQIKQIEKEENVAQDVVAAVLKEENIDIDEALDEYLNFSENYDYRVHYEEATAQLGMYFLSEGVSVDYQHSQNGRTALMIASYLGDKEFISRLCNMGANMNLCCKMGKTAFDYAVDNADTLRLLEYIRSKRVNDSHNNDENKEAEQLLHLFDKTTSDDYIDYDLIVRLIAFIHNSNQEGSILVFLPGYDDIMICNDKIACSPLLAGTYKTFFLHGSMNIRDQHEVFKHTPGRRKIILSTNIAETSITIDDVVFVVDIGKAKEKCYDSYNKVSSLQTQWISQACAKQRTGRAGRTRPGMCFRLFSKQRFDNMDEERVPEILRVSLEELCLHTKVIAPEGMNIHNFLMMAPDAPSANSIKVAIENLQFLGALDKEEDLTLLGEYLAQLTIEPQLGKMLIYSVIFRCLEPILTLAAAMTHKDPFQLPPQANLKNLAADRRRELLEGVMSDHLLYLMVFKKWQEESHNGRISEFCRNYFISHPTMNSILETRGQLLGQLRAAGFINQSNSVEEYNRNANCWPLVKAIICTGLYANLAYPLYQNLATRSEKKVNIQNNSACSNRNITTWLFYDEKIKHRNCLLIRGVTAVTTITVSLMCGIDTINPTPNSVSIDDWLEFEFPDKSPIYLRSAIENLIKKVLSNPSCYYNDRDYLVLNTLHKVLDIEEVFADLKSPINIGDKPRFFFPQNEPASRRGRNKPNPVRGGFVEAINGVRRNKPRSPRKYHPGFRSQNKEQLNFGSCSTSRNMGEDFQSVCNSVQNLKVSHGNSAHQLLSALGNAQEEGAAALPMLEQRAEASPSRYFHNTNAEEKFGDYVDDKIFILIKPRLRRNIEIAQQTNKWIFAPQTEKRFCFLIMQLRNPYNENRPIYEGLDGQVIQQTVAEELVRIYNEVKEASDMAFELAEASRQGCSSSN</sequence>
<dbReference type="InterPro" id="IPR007502">
    <property type="entry name" value="Helicase-assoc_dom"/>
</dbReference>
<keyword evidence="3" id="KW-0067">ATP-binding</keyword>
<dbReference type="GO" id="GO:0005524">
    <property type="term" value="F:ATP binding"/>
    <property type="evidence" value="ECO:0007669"/>
    <property type="project" value="UniProtKB-KW"/>
</dbReference>
<dbReference type="CDD" id="cd17917">
    <property type="entry name" value="DEXHc_RHA-like"/>
    <property type="match status" value="1"/>
</dbReference>
<evidence type="ECO:0000256" key="5">
    <source>
        <dbReference type="ARBA" id="ARBA00060772"/>
    </source>
</evidence>
<keyword evidence="4" id="KW-0694">RNA-binding</keyword>
<dbReference type="SUPFAM" id="SSF48403">
    <property type="entry name" value="Ankyrin repeat"/>
    <property type="match status" value="1"/>
</dbReference>
<evidence type="ECO:0000256" key="1">
    <source>
        <dbReference type="ARBA" id="ARBA00022741"/>
    </source>
</evidence>
<comment type="similarity">
    <text evidence="5">Belongs to the DExH box helicase family.</text>
</comment>
<dbReference type="PANTHER" id="PTHR18934">
    <property type="entry name" value="ATP-DEPENDENT RNA HELICASE"/>
    <property type="match status" value="1"/>
</dbReference>
<dbReference type="SMART" id="SM00393">
    <property type="entry name" value="R3H"/>
    <property type="match status" value="1"/>
</dbReference>
<dbReference type="InterPro" id="IPR011545">
    <property type="entry name" value="DEAD/DEAH_box_helicase_dom"/>
</dbReference>
<dbReference type="Pfam" id="PF00270">
    <property type="entry name" value="DEAD"/>
    <property type="match status" value="1"/>
</dbReference>
<dbReference type="InterPro" id="IPR001650">
    <property type="entry name" value="Helicase_C-like"/>
</dbReference>
<evidence type="ECO:0000256" key="3">
    <source>
        <dbReference type="ARBA" id="ARBA00022840"/>
    </source>
</evidence>
<dbReference type="InterPro" id="IPR027417">
    <property type="entry name" value="P-loop_NTPase"/>
</dbReference>
<dbReference type="GO" id="GO:0004386">
    <property type="term" value="F:helicase activity"/>
    <property type="evidence" value="ECO:0007669"/>
    <property type="project" value="TreeGrafter"/>
</dbReference>
<evidence type="ECO:0000313" key="12">
    <source>
        <dbReference type="Proteomes" id="UP001162156"/>
    </source>
</evidence>
<dbReference type="SMART" id="SM00248">
    <property type="entry name" value="ANK"/>
    <property type="match status" value="2"/>
</dbReference>
<dbReference type="Pfam" id="PF00271">
    <property type="entry name" value="Helicase_C"/>
    <property type="match status" value="1"/>
</dbReference>
<dbReference type="GO" id="GO:0016787">
    <property type="term" value="F:hydrolase activity"/>
    <property type="evidence" value="ECO:0007669"/>
    <property type="project" value="UniProtKB-KW"/>
</dbReference>
<feature type="region of interest" description="Disordered" evidence="7">
    <location>
        <begin position="1065"/>
        <end position="1084"/>
    </location>
</feature>
<dbReference type="Gene3D" id="1.25.40.20">
    <property type="entry name" value="Ankyrin repeat-containing domain"/>
    <property type="match status" value="1"/>
</dbReference>
<evidence type="ECO:0000259" key="10">
    <source>
        <dbReference type="PROSITE" id="PS51194"/>
    </source>
</evidence>
<dbReference type="Gene3D" id="1.20.120.1080">
    <property type="match status" value="1"/>
</dbReference>
<feature type="repeat" description="ANK" evidence="6">
    <location>
        <begin position="456"/>
        <end position="488"/>
    </location>
</feature>
<dbReference type="PROSITE" id="PS50297">
    <property type="entry name" value="ANK_REP_REGION"/>
    <property type="match status" value="1"/>
</dbReference>
<evidence type="ECO:0008006" key="13">
    <source>
        <dbReference type="Google" id="ProtNLM"/>
    </source>
</evidence>
<accession>A0AAV8XFN6</accession>
<dbReference type="PROSITE" id="PS51061">
    <property type="entry name" value="R3H"/>
    <property type="match status" value="1"/>
</dbReference>
<dbReference type="InterPro" id="IPR002110">
    <property type="entry name" value="Ankyrin_rpt"/>
</dbReference>
<evidence type="ECO:0000259" key="9">
    <source>
        <dbReference type="PROSITE" id="PS51192"/>
    </source>
</evidence>
<dbReference type="SMART" id="SM00487">
    <property type="entry name" value="DEXDc"/>
    <property type="match status" value="1"/>
</dbReference>
<feature type="domain" description="Helicase C-terminal" evidence="10">
    <location>
        <begin position="547"/>
        <end position="718"/>
    </location>
</feature>
<evidence type="ECO:0000256" key="7">
    <source>
        <dbReference type="SAM" id="MobiDB-lite"/>
    </source>
</evidence>
<dbReference type="Pfam" id="PF01424">
    <property type="entry name" value="R3H"/>
    <property type="match status" value="1"/>
</dbReference>
<dbReference type="PROSITE" id="PS50088">
    <property type="entry name" value="ANK_REPEAT"/>
    <property type="match status" value="1"/>
</dbReference>
<feature type="domain" description="R3H" evidence="8">
    <location>
        <begin position="42"/>
        <end position="106"/>
    </location>
</feature>
<comment type="caution">
    <text evidence="11">The sequence shown here is derived from an EMBL/GenBank/DDBJ whole genome shotgun (WGS) entry which is preliminary data.</text>
</comment>
<dbReference type="Gene3D" id="3.30.1370.50">
    <property type="entry name" value="R3H-like domain"/>
    <property type="match status" value="1"/>
</dbReference>
<evidence type="ECO:0000313" key="11">
    <source>
        <dbReference type="EMBL" id="KAJ8937482.1"/>
    </source>
</evidence>
<dbReference type="GO" id="GO:0003723">
    <property type="term" value="F:RNA binding"/>
    <property type="evidence" value="ECO:0007669"/>
    <property type="project" value="UniProtKB-KW"/>
</dbReference>
<dbReference type="Pfam" id="PF12796">
    <property type="entry name" value="Ank_2"/>
    <property type="match status" value="1"/>
</dbReference>
<dbReference type="InterPro" id="IPR036770">
    <property type="entry name" value="Ankyrin_rpt-contain_sf"/>
</dbReference>
<organism evidence="11 12">
    <name type="scientific">Rhamnusium bicolor</name>
    <dbReference type="NCBI Taxonomy" id="1586634"/>
    <lineage>
        <taxon>Eukaryota</taxon>
        <taxon>Metazoa</taxon>
        <taxon>Ecdysozoa</taxon>
        <taxon>Arthropoda</taxon>
        <taxon>Hexapoda</taxon>
        <taxon>Insecta</taxon>
        <taxon>Pterygota</taxon>
        <taxon>Neoptera</taxon>
        <taxon>Endopterygota</taxon>
        <taxon>Coleoptera</taxon>
        <taxon>Polyphaga</taxon>
        <taxon>Cucujiformia</taxon>
        <taxon>Chrysomeloidea</taxon>
        <taxon>Cerambycidae</taxon>
        <taxon>Lepturinae</taxon>
        <taxon>Rhagiini</taxon>
        <taxon>Rhamnusium</taxon>
    </lineage>
</organism>
<protein>
    <recommendedName>
        <fullName evidence="13">RNA helicase</fullName>
    </recommendedName>
</protein>
<dbReference type="FunFam" id="3.40.50.300:FF:000526">
    <property type="entry name" value="DExH-box ATP-dependent RNA helicase DExH3"/>
    <property type="match status" value="1"/>
</dbReference>
<feature type="domain" description="Helicase ATP-binding" evidence="9">
    <location>
        <begin position="190"/>
        <end position="356"/>
    </location>
</feature>
<dbReference type="InterPro" id="IPR014001">
    <property type="entry name" value="Helicase_ATP-bd"/>
</dbReference>
<dbReference type="SMART" id="SM00490">
    <property type="entry name" value="HELICc"/>
    <property type="match status" value="1"/>
</dbReference>
<dbReference type="Pfam" id="PF21010">
    <property type="entry name" value="HA2_C"/>
    <property type="match status" value="1"/>
</dbReference>
<dbReference type="PANTHER" id="PTHR18934:SF213">
    <property type="entry name" value="3'-5' RNA HELICASE YTHDC2"/>
    <property type="match status" value="1"/>
</dbReference>
<evidence type="ECO:0000256" key="4">
    <source>
        <dbReference type="ARBA" id="ARBA00022884"/>
    </source>
</evidence>
<keyword evidence="1" id="KW-0547">Nucleotide-binding</keyword>
<proteinExistence type="inferred from homology"/>
<gene>
    <name evidence="11" type="ORF">NQ314_011872</name>
</gene>
<dbReference type="Gene3D" id="3.40.50.300">
    <property type="entry name" value="P-loop containing nucleotide triphosphate hydrolases"/>
    <property type="match status" value="2"/>
</dbReference>
<keyword evidence="12" id="KW-1185">Reference proteome</keyword>
<dbReference type="InterPro" id="IPR048333">
    <property type="entry name" value="HA2_WH"/>
</dbReference>
<dbReference type="SMART" id="SM00847">
    <property type="entry name" value="HA2"/>
    <property type="match status" value="1"/>
</dbReference>
<keyword evidence="2" id="KW-0378">Hydrolase</keyword>
<dbReference type="PROSITE" id="PS51194">
    <property type="entry name" value="HELICASE_CTER"/>
    <property type="match status" value="1"/>
</dbReference>